<reference evidence="2 3" key="1">
    <citation type="submission" date="2019-02" db="EMBL/GenBank/DDBJ databases">
        <title>Deep-cultivation of Planctomycetes and their phenomic and genomic characterization uncovers novel biology.</title>
        <authorList>
            <person name="Wiegand S."/>
            <person name="Jogler M."/>
            <person name="Boedeker C."/>
            <person name="Pinto D."/>
            <person name="Vollmers J."/>
            <person name="Rivas-Marin E."/>
            <person name="Kohn T."/>
            <person name="Peeters S.H."/>
            <person name="Heuer A."/>
            <person name="Rast P."/>
            <person name="Oberbeckmann S."/>
            <person name="Bunk B."/>
            <person name="Jeske O."/>
            <person name="Meyerdierks A."/>
            <person name="Storesund J.E."/>
            <person name="Kallscheuer N."/>
            <person name="Luecker S."/>
            <person name="Lage O.M."/>
            <person name="Pohl T."/>
            <person name="Merkel B.J."/>
            <person name="Hornburger P."/>
            <person name="Mueller R.-W."/>
            <person name="Bruemmer F."/>
            <person name="Labrenz M."/>
            <person name="Spormann A.M."/>
            <person name="Op Den Camp H."/>
            <person name="Overmann J."/>
            <person name="Amann R."/>
            <person name="Jetten M.S.M."/>
            <person name="Mascher T."/>
            <person name="Medema M.H."/>
            <person name="Devos D.P."/>
            <person name="Kaster A.-K."/>
            <person name="Ovreas L."/>
            <person name="Rohde M."/>
            <person name="Galperin M.Y."/>
            <person name="Jogler C."/>
        </authorList>
    </citation>
    <scope>NUCLEOTIDE SEQUENCE [LARGE SCALE GENOMIC DNA]</scope>
    <source>
        <strain evidence="2 3">Q31b</strain>
    </source>
</reference>
<dbReference type="PANTHER" id="PTHR34301:SF8">
    <property type="entry name" value="ATPASE DOMAIN-CONTAINING PROTEIN"/>
    <property type="match status" value="1"/>
</dbReference>
<evidence type="ECO:0000256" key="1">
    <source>
        <dbReference type="SAM" id="Phobius"/>
    </source>
</evidence>
<dbReference type="AlphaFoldDB" id="A0A5C6DVT1"/>
<dbReference type="PANTHER" id="PTHR34301">
    <property type="entry name" value="DNA-BINDING PROTEIN-RELATED"/>
    <property type="match status" value="1"/>
</dbReference>
<dbReference type="Gene3D" id="3.40.50.300">
    <property type="entry name" value="P-loop containing nucleotide triphosphate hydrolases"/>
    <property type="match status" value="1"/>
</dbReference>
<dbReference type="RefSeq" id="WP_197171907.1">
    <property type="nucleotide sequence ID" value="NZ_SJPY01000006.1"/>
</dbReference>
<keyword evidence="1" id="KW-0812">Transmembrane</keyword>
<proteinExistence type="predicted"/>
<dbReference type="Proteomes" id="UP000315471">
    <property type="component" value="Unassembled WGS sequence"/>
</dbReference>
<keyword evidence="3" id="KW-1185">Reference proteome</keyword>
<evidence type="ECO:0000313" key="2">
    <source>
        <dbReference type="EMBL" id="TWU39156.1"/>
    </source>
</evidence>
<name>A0A5C6DVT1_9BACT</name>
<evidence type="ECO:0008006" key="4">
    <source>
        <dbReference type="Google" id="ProtNLM"/>
    </source>
</evidence>
<gene>
    <name evidence="2" type="ORF">Q31b_42410</name>
</gene>
<evidence type="ECO:0000313" key="3">
    <source>
        <dbReference type="Proteomes" id="UP000315471"/>
    </source>
</evidence>
<comment type="caution">
    <text evidence="2">The sequence shown here is derived from an EMBL/GenBank/DDBJ whole genome shotgun (WGS) entry which is preliminary data.</text>
</comment>
<protein>
    <recommendedName>
        <fullName evidence="4">Archaeal ATPase</fullName>
    </recommendedName>
</protein>
<dbReference type="InterPro" id="IPR027417">
    <property type="entry name" value="P-loop_NTPase"/>
</dbReference>
<organism evidence="2 3">
    <name type="scientific">Novipirellula aureliae</name>
    <dbReference type="NCBI Taxonomy" id="2527966"/>
    <lineage>
        <taxon>Bacteria</taxon>
        <taxon>Pseudomonadati</taxon>
        <taxon>Planctomycetota</taxon>
        <taxon>Planctomycetia</taxon>
        <taxon>Pirellulales</taxon>
        <taxon>Pirellulaceae</taxon>
        <taxon>Novipirellula</taxon>
    </lineage>
</organism>
<keyword evidence="1" id="KW-0472">Membrane</keyword>
<dbReference type="SUPFAM" id="SSF52540">
    <property type="entry name" value="P-loop containing nucleoside triphosphate hydrolases"/>
    <property type="match status" value="1"/>
</dbReference>
<feature type="transmembrane region" description="Helical" evidence="1">
    <location>
        <begin position="30"/>
        <end position="48"/>
    </location>
</feature>
<sequence length="465" mass="52704">MAASFRHRGISDTIAKANTKTKNTKKKNHCRLCIAIILCPCIILDVFITPRKLSENVVGKHSDKNPFTPGAGHPPPFLAGRDSEIAEFSKFLDQETVMRNVILTGLRGTGKTVLMDGKYKPAAQDKGWVWVGSDFSESSFLSEAKFCQRLLTDLSVFTSTAALAAESGSLGFTSQPNTQRMDYNFLWQFFELQPGLTADKLKATLEFVWKTVVVNSKTTEGIVFAYDEAQVVQDRDSKEEYPLAVMLETFQSLQRKGCRFLLLLTGLPTLFPRLVESRTYAERMFTIQELGRLTPEDSRDAISVPTKGNAYSFTEAGVEQIIKTSDGYPYFIQFICRETFDHLKANPDDLTIPLDSIVRKLDTDFFAGRWETLTDRQRDLLYCVSSLPESEEEFSIIDIVEGSKATDRIKSFTPGDVSQMLPRLIEKGLIYKNRLGKYCFSVPLFNRFIRRKLEQKETQPRLFPD</sequence>
<keyword evidence="1" id="KW-1133">Transmembrane helix</keyword>
<accession>A0A5C6DVT1</accession>
<dbReference type="EMBL" id="SJPY01000006">
    <property type="protein sequence ID" value="TWU39156.1"/>
    <property type="molecule type" value="Genomic_DNA"/>
</dbReference>